<name>A0A974S979_9CAUL</name>
<accession>A0A974S979</accession>
<feature type="transmembrane region" description="Helical" evidence="2">
    <location>
        <begin position="26"/>
        <end position="48"/>
    </location>
</feature>
<feature type="transmembrane region" description="Helical" evidence="2">
    <location>
        <begin position="60"/>
        <end position="83"/>
    </location>
</feature>
<organism evidence="3">
    <name type="scientific">Phenylobacterium glaciei</name>
    <dbReference type="NCBI Taxonomy" id="2803784"/>
    <lineage>
        <taxon>Bacteria</taxon>
        <taxon>Pseudomonadati</taxon>
        <taxon>Pseudomonadota</taxon>
        <taxon>Alphaproteobacteria</taxon>
        <taxon>Caulobacterales</taxon>
        <taxon>Caulobacteraceae</taxon>
        <taxon>Phenylobacterium</taxon>
    </lineage>
</organism>
<keyword evidence="2" id="KW-0812">Transmembrane</keyword>
<feature type="compositionally biased region" description="Low complexity" evidence="1">
    <location>
        <begin position="257"/>
        <end position="270"/>
    </location>
</feature>
<dbReference type="EMBL" id="CP068570">
    <property type="protein sequence ID" value="QQZ49292.1"/>
    <property type="molecule type" value="Genomic_DNA"/>
</dbReference>
<sequence>MQIPAPRPEPAPARAVSADLPSAWPIYLAALVVSVLWALAPIAFAFGYRRAVSPFDFDPFALTVLAAMAIGPAAFVWIAAYMIRQGQKLGVEANRAKQLADEMVTPAMAAGARASDVVQSVREEIVRAGAAADEARDTLMALRQALAQESERLIDATASSARTATELTGTLGNERIQMMGLSQTLDAQAGAVADAITKQARMVAEASDLAETQLREAEAALAARAADLAAAAGRPATPPVPPARTSPVTSPGWRPPASGSAIRSAASSRA</sequence>
<keyword evidence="2" id="KW-0472">Membrane</keyword>
<keyword evidence="2" id="KW-1133">Transmembrane helix</keyword>
<evidence type="ECO:0000256" key="1">
    <source>
        <dbReference type="SAM" id="MobiDB-lite"/>
    </source>
</evidence>
<evidence type="ECO:0000313" key="3">
    <source>
        <dbReference type="EMBL" id="QQZ49292.1"/>
    </source>
</evidence>
<reference evidence="3" key="1">
    <citation type="submission" date="2021-01" db="EMBL/GenBank/DDBJ databases">
        <title>Genome sequence of Phenylobacterium sp. 20VBR1 isolated from a valley glaceir, Ny-Alesund, Svalbard.</title>
        <authorList>
            <person name="Thomas F.A."/>
            <person name="Krishnan K.P."/>
            <person name="Sinha R.K."/>
        </authorList>
    </citation>
    <scope>NUCLEOTIDE SEQUENCE</scope>
    <source>
        <strain evidence="3">20VBR1</strain>
    </source>
</reference>
<proteinExistence type="predicted"/>
<evidence type="ECO:0008006" key="4">
    <source>
        <dbReference type="Google" id="ProtNLM"/>
    </source>
</evidence>
<evidence type="ECO:0000256" key="2">
    <source>
        <dbReference type="SAM" id="Phobius"/>
    </source>
</evidence>
<dbReference type="AlphaFoldDB" id="A0A974S979"/>
<gene>
    <name evidence="3" type="ORF">JKL49_19710</name>
</gene>
<feature type="region of interest" description="Disordered" evidence="1">
    <location>
        <begin position="228"/>
        <end position="270"/>
    </location>
</feature>
<protein>
    <recommendedName>
        <fullName evidence="4">Polar localization protein TipN</fullName>
    </recommendedName>
</protein>